<keyword evidence="3" id="KW-0520">NAD</keyword>
<dbReference type="Proteomes" id="UP000238479">
    <property type="component" value="Chromosome 1"/>
</dbReference>
<evidence type="ECO:0000256" key="3">
    <source>
        <dbReference type="ARBA" id="ARBA00023027"/>
    </source>
</evidence>
<dbReference type="PROSITE" id="PS50104">
    <property type="entry name" value="TIR"/>
    <property type="match status" value="1"/>
</dbReference>
<name>A0A2P6SMN6_ROSCH</name>
<dbReference type="PANTHER" id="PTHR32009:SF39">
    <property type="entry name" value="TIR DOMAIN-CONTAINING PROTEIN"/>
    <property type="match status" value="1"/>
</dbReference>
<comment type="caution">
    <text evidence="6">The sequence shown here is derived from an EMBL/GenBank/DDBJ whole genome shotgun (WGS) entry which is preliminary data.</text>
</comment>
<evidence type="ECO:0000313" key="6">
    <source>
        <dbReference type="EMBL" id="PRQ59958.1"/>
    </source>
</evidence>
<dbReference type="SUPFAM" id="SSF52200">
    <property type="entry name" value="Toll/Interleukin receptor TIR domain"/>
    <property type="match status" value="1"/>
</dbReference>
<dbReference type="Gramene" id="PRQ59958">
    <property type="protein sequence ID" value="PRQ59958"/>
    <property type="gene ID" value="RchiOBHm_Chr1g0375901"/>
</dbReference>
<organism evidence="6 7">
    <name type="scientific">Rosa chinensis</name>
    <name type="common">China rose</name>
    <dbReference type="NCBI Taxonomy" id="74649"/>
    <lineage>
        <taxon>Eukaryota</taxon>
        <taxon>Viridiplantae</taxon>
        <taxon>Streptophyta</taxon>
        <taxon>Embryophyta</taxon>
        <taxon>Tracheophyta</taxon>
        <taxon>Spermatophyta</taxon>
        <taxon>Magnoliopsida</taxon>
        <taxon>eudicotyledons</taxon>
        <taxon>Gunneridae</taxon>
        <taxon>Pentapetalae</taxon>
        <taxon>rosids</taxon>
        <taxon>fabids</taxon>
        <taxon>Rosales</taxon>
        <taxon>Rosaceae</taxon>
        <taxon>Rosoideae</taxon>
        <taxon>Rosoideae incertae sedis</taxon>
        <taxon>Rosa</taxon>
    </lineage>
</organism>
<reference evidence="6 7" key="1">
    <citation type="journal article" date="2018" name="Nat. Genet.">
        <title>The Rosa genome provides new insights in the design of modern roses.</title>
        <authorList>
            <person name="Bendahmane M."/>
        </authorList>
    </citation>
    <scope>NUCLEOTIDE SEQUENCE [LARGE SCALE GENOMIC DNA]</scope>
    <source>
        <strain evidence="7">cv. Old Blush</strain>
    </source>
</reference>
<dbReference type="EMBL" id="PDCK01000039">
    <property type="protein sequence ID" value="PRQ59958.1"/>
    <property type="molecule type" value="Genomic_DNA"/>
</dbReference>
<evidence type="ECO:0000256" key="1">
    <source>
        <dbReference type="ARBA" id="ARBA00011982"/>
    </source>
</evidence>
<evidence type="ECO:0000313" key="7">
    <source>
        <dbReference type="Proteomes" id="UP000238479"/>
    </source>
</evidence>
<dbReference type="AlphaFoldDB" id="A0A2P6SMN6"/>
<keyword evidence="7" id="KW-1185">Reference proteome</keyword>
<comment type="catalytic activity">
    <reaction evidence="4">
        <text>NAD(+) + H2O = ADP-D-ribose + nicotinamide + H(+)</text>
        <dbReference type="Rhea" id="RHEA:16301"/>
        <dbReference type="ChEBI" id="CHEBI:15377"/>
        <dbReference type="ChEBI" id="CHEBI:15378"/>
        <dbReference type="ChEBI" id="CHEBI:17154"/>
        <dbReference type="ChEBI" id="CHEBI:57540"/>
        <dbReference type="ChEBI" id="CHEBI:57967"/>
        <dbReference type="EC" id="3.2.2.6"/>
    </reaction>
    <physiologicalReaction direction="left-to-right" evidence="4">
        <dbReference type="Rhea" id="RHEA:16302"/>
    </physiologicalReaction>
</comment>
<keyword evidence="2" id="KW-0378">Hydrolase</keyword>
<evidence type="ECO:0000259" key="5">
    <source>
        <dbReference type="PROSITE" id="PS50104"/>
    </source>
</evidence>
<dbReference type="GO" id="GO:0061809">
    <property type="term" value="F:NAD+ nucleosidase activity, cyclic ADP-ribose generating"/>
    <property type="evidence" value="ECO:0007669"/>
    <property type="project" value="UniProtKB-EC"/>
</dbReference>
<dbReference type="InterPro" id="IPR035897">
    <property type="entry name" value="Toll_tir_struct_dom_sf"/>
</dbReference>
<evidence type="ECO:0000256" key="2">
    <source>
        <dbReference type="ARBA" id="ARBA00022801"/>
    </source>
</evidence>
<sequence>MMASSSSSGSRCKYDVFISFRGEDTRKIFVGHLYRALQQKAINAFIDSEGLSKGNKISELLTYIEDSRLSVLVLSQNYASSTWCLKELVKILDCMDTMKQIVVPIFYQVDPSDLRKSMENLQKRSPYMEKILASTRKSWTAGGPL</sequence>
<dbReference type="Pfam" id="PF01582">
    <property type="entry name" value="TIR"/>
    <property type="match status" value="1"/>
</dbReference>
<dbReference type="EC" id="3.2.2.6" evidence="1"/>
<dbReference type="Gene3D" id="3.40.50.10140">
    <property type="entry name" value="Toll/interleukin-1 receptor homology (TIR) domain"/>
    <property type="match status" value="1"/>
</dbReference>
<dbReference type="SMART" id="SM00255">
    <property type="entry name" value="TIR"/>
    <property type="match status" value="1"/>
</dbReference>
<dbReference type="OMA" id="MECHWTI"/>
<evidence type="ECO:0000256" key="4">
    <source>
        <dbReference type="ARBA" id="ARBA00047304"/>
    </source>
</evidence>
<gene>
    <name evidence="6" type="ORF">RchiOBHm_Chr1g0375901</name>
</gene>
<feature type="domain" description="TIR" evidence="5">
    <location>
        <begin position="12"/>
        <end position="139"/>
    </location>
</feature>
<accession>A0A2P6SMN6</accession>
<dbReference type="GO" id="GO:0007165">
    <property type="term" value="P:signal transduction"/>
    <property type="evidence" value="ECO:0007669"/>
    <property type="project" value="InterPro"/>
</dbReference>
<dbReference type="InterPro" id="IPR000157">
    <property type="entry name" value="TIR_dom"/>
</dbReference>
<protein>
    <recommendedName>
        <fullName evidence="1">ADP-ribosyl cyclase/cyclic ADP-ribose hydrolase</fullName>
        <ecNumber evidence="1">3.2.2.6</ecNumber>
    </recommendedName>
</protein>
<dbReference type="PANTHER" id="PTHR32009">
    <property type="entry name" value="TMV RESISTANCE PROTEIN N-LIKE"/>
    <property type="match status" value="1"/>
</dbReference>
<proteinExistence type="predicted"/>